<comment type="PTM">
    <text evidence="6">Activated by phosphorylation.</text>
</comment>
<dbReference type="InterPro" id="IPR050060">
    <property type="entry name" value="Phosphoglucosamine_mutase"/>
</dbReference>
<comment type="function">
    <text evidence="6">Catalyzes the conversion of glucosamine-6-phosphate to glucosamine-1-phosphate.</text>
</comment>
<sequence>MTRKYFGTDGIRGEANKFPMTADMALKVAMATAVALLKLNGGKSQGGMDQKRVIIGKDTRRSCYMLEQAMAAGFESMGMDVLFTGPIPTPAVSILTRTLRCDIGVMISASHNLSKDNGIKIFGSDGYKLSDAMEREIEALIDQDLSSYLPDSEKVGRATRIDDATGRYVEYIKRSVPRALTFSGMKIVVDCANGAAYKAAPSLFYELEAEVVSIGVMPNGKNINKDCGATHTEALQKAVIEHKADLGVALDGDADRLIMVDEEGSKIDGDQLLALLAVTKHKDGYMKGGSVVATVMSNLGLERYLKTQGLNLVRTQVGDRYVMEKMKAAGFNIGGEQSGHIIFDDFVATGDGLLAALQTIAVIAQSGKKASEVLNVFKPLPQILQNVRYEKGRQPLEDPGVKAAISQAEARLGQMGRVLVRASGTEPLIRVMAEGDDEKLVQDVVSGICRAVEASALPKPALQPERKPA</sequence>
<feature type="binding site" evidence="6">
    <location>
        <position position="251"/>
    </location>
    <ligand>
        <name>Mg(2+)</name>
        <dbReference type="ChEBI" id="CHEBI:18420"/>
    </ligand>
</feature>
<dbReference type="InterPro" id="IPR005846">
    <property type="entry name" value="A-D-PHexomutase_a/b/a-III"/>
</dbReference>
<evidence type="ECO:0000256" key="5">
    <source>
        <dbReference type="ARBA" id="ARBA00023235"/>
    </source>
</evidence>
<dbReference type="InterPro" id="IPR036900">
    <property type="entry name" value="A-D-PHexomutase_C_sf"/>
</dbReference>
<evidence type="ECO:0000256" key="1">
    <source>
        <dbReference type="ARBA" id="ARBA00010231"/>
    </source>
</evidence>
<accession>A0A7T5R4M0</accession>
<dbReference type="FunFam" id="3.40.120.10:FF:000003">
    <property type="entry name" value="Phosphoglucosamine mutase"/>
    <property type="match status" value="1"/>
</dbReference>
<comment type="catalytic activity">
    <reaction evidence="6">
        <text>alpha-D-glucosamine 1-phosphate = D-glucosamine 6-phosphate</text>
        <dbReference type="Rhea" id="RHEA:23424"/>
        <dbReference type="ChEBI" id="CHEBI:58516"/>
        <dbReference type="ChEBI" id="CHEBI:58725"/>
        <dbReference type="EC" id="5.4.2.10"/>
    </reaction>
</comment>
<feature type="binding site" evidence="6">
    <location>
        <position position="255"/>
    </location>
    <ligand>
        <name>Mg(2+)</name>
        <dbReference type="ChEBI" id="CHEBI:18420"/>
    </ligand>
</feature>
<dbReference type="GO" id="GO:0004615">
    <property type="term" value="F:phosphomannomutase activity"/>
    <property type="evidence" value="ECO:0007669"/>
    <property type="project" value="TreeGrafter"/>
</dbReference>
<dbReference type="CDD" id="cd05802">
    <property type="entry name" value="GlmM"/>
    <property type="match status" value="1"/>
</dbReference>
<dbReference type="Gene3D" id="3.40.120.10">
    <property type="entry name" value="Alpha-D-Glucose-1,6-Bisphosphate, subunit A, domain 3"/>
    <property type="match status" value="3"/>
</dbReference>
<dbReference type="InterPro" id="IPR016055">
    <property type="entry name" value="A-D-PHexomutase_a/b/a-I/II/III"/>
</dbReference>
<dbReference type="PRINTS" id="PR00509">
    <property type="entry name" value="PGMPMM"/>
</dbReference>
<dbReference type="Pfam" id="PF00408">
    <property type="entry name" value="PGM_PMM_IV"/>
    <property type="match status" value="1"/>
</dbReference>
<evidence type="ECO:0000313" key="12">
    <source>
        <dbReference type="Proteomes" id="UP000595362"/>
    </source>
</evidence>
<evidence type="ECO:0000256" key="4">
    <source>
        <dbReference type="ARBA" id="ARBA00022842"/>
    </source>
</evidence>
<organism evidence="11 12">
    <name type="scientific">Micavibrio aeruginosavorus</name>
    <dbReference type="NCBI Taxonomy" id="349221"/>
    <lineage>
        <taxon>Bacteria</taxon>
        <taxon>Pseudomonadati</taxon>
        <taxon>Bdellovibrionota</taxon>
        <taxon>Bdellovibrionia</taxon>
        <taxon>Bdellovibrionales</taxon>
        <taxon>Pseudobdellovibrionaceae</taxon>
        <taxon>Micavibrio</taxon>
    </lineage>
</organism>
<dbReference type="Pfam" id="PF02880">
    <property type="entry name" value="PGM_PMM_III"/>
    <property type="match status" value="1"/>
</dbReference>
<evidence type="ECO:0000259" key="9">
    <source>
        <dbReference type="Pfam" id="PF02879"/>
    </source>
</evidence>
<dbReference type="GO" id="GO:0008966">
    <property type="term" value="F:phosphoglucosamine mutase activity"/>
    <property type="evidence" value="ECO:0007669"/>
    <property type="project" value="UniProtKB-UniRule"/>
</dbReference>
<dbReference type="FunFam" id="3.40.120.10:FF:000001">
    <property type="entry name" value="Phosphoglucosamine mutase"/>
    <property type="match status" value="1"/>
</dbReference>
<dbReference type="SUPFAM" id="SSF53738">
    <property type="entry name" value="Phosphoglucomutase, first 3 domains"/>
    <property type="match status" value="3"/>
</dbReference>
<name>A0A7T5R4M0_9BACT</name>
<keyword evidence="2 6" id="KW-0597">Phosphoprotein</keyword>
<proteinExistence type="inferred from homology"/>
<feature type="domain" description="Alpha-D-phosphohexomutase C-terminal" evidence="7">
    <location>
        <begin position="385"/>
        <end position="448"/>
    </location>
</feature>
<dbReference type="Pfam" id="PF02878">
    <property type="entry name" value="PGM_PMM_I"/>
    <property type="match status" value="1"/>
</dbReference>
<dbReference type="Pfam" id="PF02879">
    <property type="entry name" value="PGM_PMM_II"/>
    <property type="match status" value="1"/>
</dbReference>
<evidence type="ECO:0000256" key="6">
    <source>
        <dbReference type="HAMAP-Rule" id="MF_01554"/>
    </source>
</evidence>
<feature type="domain" description="Alpha-D-phosphohexomutase alpha/beta/alpha" evidence="10">
    <location>
        <begin position="268"/>
        <end position="377"/>
    </location>
</feature>
<feature type="binding site" evidence="6">
    <location>
        <position position="253"/>
    </location>
    <ligand>
        <name>Mg(2+)</name>
        <dbReference type="ChEBI" id="CHEBI:18420"/>
    </ligand>
</feature>
<evidence type="ECO:0000259" key="10">
    <source>
        <dbReference type="Pfam" id="PF02880"/>
    </source>
</evidence>
<dbReference type="GO" id="GO:0005975">
    <property type="term" value="P:carbohydrate metabolic process"/>
    <property type="evidence" value="ECO:0007669"/>
    <property type="project" value="InterPro"/>
</dbReference>
<dbReference type="InterPro" id="IPR005841">
    <property type="entry name" value="Alpha-D-phosphohexomutase_SF"/>
</dbReference>
<keyword evidence="5 6" id="KW-0413">Isomerase</keyword>
<dbReference type="InterPro" id="IPR006352">
    <property type="entry name" value="GlmM_bact"/>
</dbReference>
<evidence type="ECO:0000256" key="2">
    <source>
        <dbReference type="ARBA" id="ARBA00022553"/>
    </source>
</evidence>
<feature type="binding site" description="via phosphate group" evidence="6">
    <location>
        <position position="110"/>
    </location>
    <ligand>
        <name>Mg(2+)</name>
        <dbReference type="ChEBI" id="CHEBI:18420"/>
    </ligand>
</feature>
<comment type="similarity">
    <text evidence="1 6">Belongs to the phosphohexose mutase family.</text>
</comment>
<dbReference type="InterPro" id="IPR005843">
    <property type="entry name" value="A-D-PHexomutase_C"/>
</dbReference>
<dbReference type="NCBIfam" id="TIGR01455">
    <property type="entry name" value="glmM"/>
    <property type="match status" value="1"/>
</dbReference>
<feature type="domain" description="Alpha-D-phosphohexomutase alpha/beta/alpha" evidence="9">
    <location>
        <begin position="167"/>
        <end position="264"/>
    </location>
</feature>
<dbReference type="PANTHER" id="PTHR42946">
    <property type="entry name" value="PHOSPHOHEXOSE MUTASE"/>
    <property type="match status" value="1"/>
</dbReference>
<comment type="cofactor">
    <cofactor evidence="6">
        <name>Mg(2+)</name>
        <dbReference type="ChEBI" id="CHEBI:18420"/>
    </cofactor>
    <text evidence="6">Binds 1 Mg(2+) ion per subunit.</text>
</comment>
<evidence type="ECO:0000256" key="3">
    <source>
        <dbReference type="ARBA" id="ARBA00022723"/>
    </source>
</evidence>
<evidence type="ECO:0000259" key="7">
    <source>
        <dbReference type="Pfam" id="PF00408"/>
    </source>
</evidence>
<dbReference type="HAMAP" id="MF_01554_B">
    <property type="entry name" value="GlmM_B"/>
    <property type="match status" value="1"/>
</dbReference>
<feature type="active site" description="Phosphoserine intermediate" evidence="6">
    <location>
        <position position="110"/>
    </location>
</feature>
<dbReference type="InterPro" id="IPR005844">
    <property type="entry name" value="A-D-PHexomutase_a/b/a-I"/>
</dbReference>
<dbReference type="GO" id="GO:0005829">
    <property type="term" value="C:cytosol"/>
    <property type="evidence" value="ECO:0007669"/>
    <property type="project" value="TreeGrafter"/>
</dbReference>
<dbReference type="GO" id="GO:0000287">
    <property type="term" value="F:magnesium ion binding"/>
    <property type="evidence" value="ECO:0007669"/>
    <property type="project" value="UniProtKB-UniRule"/>
</dbReference>
<dbReference type="AlphaFoldDB" id="A0A7T5R4M0"/>
<evidence type="ECO:0000313" key="11">
    <source>
        <dbReference type="EMBL" id="QQG37361.1"/>
    </source>
</evidence>
<reference evidence="11 12" key="1">
    <citation type="submission" date="2020-07" db="EMBL/GenBank/DDBJ databases">
        <title>Huge and variable diversity of episymbiotic CPR bacteria and DPANN archaea in groundwater ecosystems.</title>
        <authorList>
            <person name="He C.Y."/>
            <person name="Keren R."/>
            <person name="Whittaker M."/>
            <person name="Farag I.F."/>
            <person name="Doudna J."/>
            <person name="Cate J.H.D."/>
            <person name="Banfield J.F."/>
        </authorList>
    </citation>
    <scope>NUCLEOTIDE SEQUENCE [LARGE SCALE GENOMIC DNA]</scope>
    <source>
        <strain evidence="11">NC_groundwater_70_Ag_B-0.1um_54_66</strain>
    </source>
</reference>
<dbReference type="GO" id="GO:0009252">
    <property type="term" value="P:peptidoglycan biosynthetic process"/>
    <property type="evidence" value="ECO:0007669"/>
    <property type="project" value="TreeGrafter"/>
</dbReference>
<dbReference type="EC" id="5.4.2.10" evidence="6"/>
<dbReference type="PANTHER" id="PTHR42946:SF1">
    <property type="entry name" value="PHOSPHOGLUCOMUTASE (ALPHA-D-GLUCOSE-1,6-BISPHOSPHATE-DEPENDENT)"/>
    <property type="match status" value="1"/>
</dbReference>
<dbReference type="EMBL" id="CP066681">
    <property type="protein sequence ID" value="QQG37361.1"/>
    <property type="molecule type" value="Genomic_DNA"/>
</dbReference>
<evidence type="ECO:0000259" key="8">
    <source>
        <dbReference type="Pfam" id="PF02878"/>
    </source>
</evidence>
<feature type="modified residue" description="Phosphoserine" evidence="6">
    <location>
        <position position="110"/>
    </location>
</feature>
<dbReference type="FunFam" id="3.30.310.50:FF:000001">
    <property type="entry name" value="Phosphoglucosamine mutase"/>
    <property type="match status" value="1"/>
</dbReference>
<gene>
    <name evidence="6" type="primary">glmM</name>
    <name evidence="11" type="ORF">HYS17_04110</name>
</gene>
<dbReference type="Proteomes" id="UP000595362">
    <property type="component" value="Chromosome"/>
</dbReference>
<dbReference type="SUPFAM" id="SSF55957">
    <property type="entry name" value="Phosphoglucomutase, C-terminal domain"/>
    <property type="match status" value="1"/>
</dbReference>
<dbReference type="GO" id="GO:0006048">
    <property type="term" value="P:UDP-N-acetylglucosamine biosynthetic process"/>
    <property type="evidence" value="ECO:0007669"/>
    <property type="project" value="TreeGrafter"/>
</dbReference>
<dbReference type="NCBIfam" id="NF008139">
    <property type="entry name" value="PRK10887.1"/>
    <property type="match status" value="1"/>
</dbReference>
<keyword evidence="3 6" id="KW-0479">Metal-binding</keyword>
<dbReference type="InterPro" id="IPR005845">
    <property type="entry name" value="A-D-PHexomutase_a/b/a-II"/>
</dbReference>
<dbReference type="Gene3D" id="3.30.310.50">
    <property type="entry name" value="Alpha-D-phosphohexomutase, C-terminal domain"/>
    <property type="match status" value="1"/>
</dbReference>
<keyword evidence="4 6" id="KW-0460">Magnesium</keyword>
<protein>
    <recommendedName>
        <fullName evidence="6">Phosphoglucosamine mutase</fullName>
        <ecNumber evidence="6">5.4.2.10</ecNumber>
    </recommendedName>
</protein>
<feature type="domain" description="Alpha-D-phosphohexomutase alpha/beta/alpha" evidence="8">
    <location>
        <begin position="3"/>
        <end position="144"/>
    </location>
</feature>